<dbReference type="PANTHER" id="PTHR30086:SF20">
    <property type="entry name" value="ARGININE EXPORTER PROTEIN ARGO-RELATED"/>
    <property type="match status" value="1"/>
</dbReference>
<sequence>MYFLPDAAALASFAFAALILSITPGPDMMLFLGRTVSYGRLAGFAAMFGATTGILIHTTAVAIGLSALIAASPEAFAVLKIAGAGYLIYLAVQAVRHGSTFAMREGGKPQTLFRHWLTGLTINLLNPKIILFFVTFLPQFVAASDPHAGSKLAFLGVLFIAIGCPVSAVFILMASKVVAVLRRKPKVMRALDWIFASVFSAFAVNLMLARA</sequence>
<dbReference type="PIRSF" id="PIRSF006324">
    <property type="entry name" value="LeuE"/>
    <property type="match status" value="1"/>
</dbReference>
<name>A0A5B0DX87_9HYPH</name>
<reference evidence="7 8" key="1">
    <citation type="submission" date="2019-08" db="EMBL/GenBank/DDBJ databases">
        <title>Aureimonas fodiniaquatilis sp. nov., isolated from a coal mine wastewater.</title>
        <authorList>
            <person name="Kim W."/>
        </authorList>
    </citation>
    <scope>NUCLEOTIDE SEQUENCE [LARGE SCALE GENOMIC DNA]</scope>
    <source>
        <strain evidence="7 8">CAU 1482</strain>
    </source>
</reference>
<keyword evidence="4 6" id="KW-1133">Transmembrane helix</keyword>
<evidence type="ECO:0000256" key="3">
    <source>
        <dbReference type="ARBA" id="ARBA00022692"/>
    </source>
</evidence>
<dbReference type="EMBL" id="VTWH01000003">
    <property type="protein sequence ID" value="KAA0969839.1"/>
    <property type="molecule type" value="Genomic_DNA"/>
</dbReference>
<keyword evidence="5 6" id="KW-0472">Membrane</keyword>
<feature type="transmembrane region" description="Helical" evidence="6">
    <location>
        <begin position="190"/>
        <end position="209"/>
    </location>
</feature>
<keyword evidence="8" id="KW-1185">Reference proteome</keyword>
<dbReference type="InterPro" id="IPR001123">
    <property type="entry name" value="LeuE-type"/>
</dbReference>
<feature type="transmembrane region" description="Helical" evidence="6">
    <location>
        <begin position="12"/>
        <end position="32"/>
    </location>
</feature>
<dbReference type="GO" id="GO:0005886">
    <property type="term" value="C:plasma membrane"/>
    <property type="evidence" value="ECO:0007669"/>
    <property type="project" value="UniProtKB-SubCell"/>
</dbReference>
<keyword evidence="3 6" id="KW-0812">Transmembrane</keyword>
<feature type="transmembrane region" description="Helical" evidence="6">
    <location>
        <begin position="116"/>
        <end position="140"/>
    </location>
</feature>
<dbReference type="RefSeq" id="WP_149300988.1">
    <property type="nucleotide sequence ID" value="NZ_VTWH01000003.1"/>
</dbReference>
<evidence type="ECO:0000313" key="8">
    <source>
        <dbReference type="Proteomes" id="UP000324738"/>
    </source>
</evidence>
<gene>
    <name evidence="7" type="ORF">FPY71_14390</name>
</gene>
<feature type="transmembrane region" description="Helical" evidence="6">
    <location>
        <begin position="44"/>
        <end position="69"/>
    </location>
</feature>
<feature type="transmembrane region" description="Helical" evidence="6">
    <location>
        <begin position="152"/>
        <end position="178"/>
    </location>
</feature>
<evidence type="ECO:0000256" key="1">
    <source>
        <dbReference type="ARBA" id="ARBA00004651"/>
    </source>
</evidence>
<organism evidence="7 8">
    <name type="scientific">Aureimonas fodinaquatilis</name>
    <dbReference type="NCBI Taxonomy" id="2565783"/>
    <lineage>
        <taxon>Bacteria</taxon>
        <taxon>Pseudomonadati</taxon>
        <taxon>Pseudomonadota</taxon>
        <taxon>Alphaproteobacteria</taxon>
        <taxon>Hyphomicrobiales</taxon>
        <taxon>Aurantimonadaceae</taxon>
        <taxon>Aureimonas</taxon>
    </lineage>
</organism>
<dbReference type="OrthoDB" id="9804822at2"/>
<proteinExistence type="predicted"/>
<evidence type="ECO:0000313" key="7">
    <source>
        <dbReference type="EMBL" id="KAA0969839.1"/>
    </source>
</evidence>
<dbReference type="Proteomes" id="UP000324738">
    <property type="component" value="Unassembled WGS sequence"/>
</dbReference>
<comment type="caution">
    <text evidence="7">The sequence shown here is derived from an EMBL/GenBank/DDBJ whole genome shotgun (WGS) entry which is preliminary data.</text>
</comment>
<dbReference type="PANTHER" id="PTHR30086">
    <property type="entry name" value="ARGININE EXPORTER PROTEIN ARGO"/>
    <property type="match status" value="1"/>
</dbReference>
<comment type="subcellular location">
    <subcellularLocation>
        <location evidence="1">Cell membrane</location>
        <topology evidence="1">Multi-pass membrane protein</topology>
    </subcellularLocation>
</comment>
<feature type="transmembrane region" description="Helical" evidence="6">
    <location>
        <begin position="75"/>
        <end position="95"/>
    </location>
</feature>
<evidence type="ECO:0000256" key="5">
    <source>
        <dbReference type="ARBA" id="ARBA00023136"/>
    </source>
</evidence>
<dbReference type="Pfam" id="PF01810">
    <property type="entry name" value="LysE"/>
    <property type="match status" value="1"/>
</dbReference>
<dbReference type="AlphaFoldDB" id="A0A5B0DX87"/>
<evidence type="ECO:0000256" key="6">
    <source>
        <dbReference type="SAM" id="Phobius"/>
    </source>
</evidence>
<dbReference type="GO" id="GO:0015171">
    <property type="term" value="F:amino acid transmembrane transporter activity"/>
    <property type="evidence" value="ECO:0007669"/>
    <property type="project" value="TreeGrafter"/>
</dbReference>
<evidence type="ECO:0000256" key="2">
    <source>
        <dbReference type="ARBA" id="ARBA00022475"/>
    </source>
</evidence>
<evidence type="ECO:0000256" key="4">
    <source>
        <dbReference type="ARBA" id="ARBA00022989"/>
    </source>
</evidence>
<protein>
    <submittedName>
        <fullName evidence="7">LysE family translocator</fullName>
    </submittedName>
</protein>
<keyword evidence="2" id="KW-1003">Cell membrane</keyword>
<accession>A0A5B0DX87</accession>